<dbReference type="NCBIfam" id="TIGR03625">
    <property type="entry name" value="L3_bact"/>
    <property type="match status" value="1"/>
</dbReference>
<dbReference type="GO" id="GO:0003735">
    <property type="term" value="F:structural constituent of ribosome"/>
    <property type="evidence" value="ECO:0007669"/>
    <property type="project" value="UniProtKB-UniRule"/>
</dbReference>
<evidence type="ECO:0000313" key="9">
    <source>
        <dbReference type="Proteomes" id="UP000034097"/>
    </source>
</evidence>
<dbReference type="AlphaFoldDB" id="A0A0G1GWG1"/>
<dbReference type="PANTHER" id="PTHR11229:SF16">
    <property type="entry name" value="LARGE RIBOSOMAL SUBUNIT PROTEIN UL3C"/>
    <property type="match status" value="1"/>
</dbReference>
<keyword evidence="4 8" id="KW-0689">Ribosomal protein</keyword>
<proteinExistence type="inferred from homology"/>
<dbReference type="PANTHER" id="PTHR11229">
    <property type="entry name" value="50S RIBOSOMAL PROTEIN L3"/>
    <property type="match status" value="1"/>
</dbReference>
<dbReference type="EMBL" id="LCHQ01000002">
    <property type="protein sequence ID" value="KKT39441.1"/>
    <property type="molecule type" value="Genomic_DNA"/>
</dbReference>
<evidence type="ECO:0000256" key="6">
    <source>
        <dbReference type="NCBIfam" id="TIGR03625"/>
    </source>
</evidence>
<organism evidence="8 9">
    <name type="scientific">Candidatus Collierbacteria bacterium GW2011_GWF1_44_12</name>
    <dbReference type="NCBI Taxonomy" id="1618402"/>
    <lineage>
        <taxon>Bacteria</taxon>
        <taxon>Candidatus Collieribacteriota</taxon>
    </lineage>
</organism>
<reference evidence="8 9" key="1">
    <citation type="journal article" date="2015" name="Nature">
        <title>rRNA introns, odd ribosomes, and small enigmatic genomes across a large radiation of phyla.</title>
        <authorList>
            <person name="Brown C.T."/>
            <person name="Hug L.A."/>
            <person name="Thomas B.C."/>
            <person name="Sharon I."/>
            <person name="Castelle C.J."/>
            <person name="Singh A."/>
            <person name="Wilkins M.J."/>
            <person name="Williams K.H."/>
            <person name="Banfield J.F."/>
        </authorList>
    </citation>
    <scope>NUCLEOTIDE SEQUENCE [LARGE SCALE GENOMIC DNA]</scope>
</reference>
<evidence type="ECO:0000256" key="7">
    <source>
        <dbReference type="SAM" id="MobiDB-lite"/>
    </source>
</evidence>
<dbReference type="GO" id="GO:0006412">
    <property type="term" value="P:translation"/>
    <property type="evidence" value="ECO:0007669"/>
    <property type="project" value="UniProtKB-UniRule"/>
</dbReference>
<evidence type="ECO:0000313" key="8">
    <source>
        <dbReference type="EMBL" id="KKT39441.1"/>
    </source>
</evidence>
<dbReference type="PATRIC" id="fig|1618402.3.peg.90"/>
<comment type="similarity">
    <text evidence="1">Belongs to the universal ribosomal protein uL3 family.</text>
</comment>
<evidence type="ECO:0000256" key="3">
    <source>
        <dbReference type="ARBA" id="ARBA00022884"/>
    </source>
</evidence>
<accession>A0A0G1GWG1</accession>
<keyword evidence="3" id="KW-0694">RNA-binding</keyword>
<dbReference type="SUPFAM" id="SSF50447">
    <property type="entry name" value="Translation proteins"/>
    <property type="match status" value="1"/>
</dbReference>
<dbReference type="Pfam" id="PF00297">
    <property type="entry name" value="Ribosomal_L3"/>
    <property type="match status" value="1"/>
</dbReference>
<dbReference type="Gene3D" id="2.40.30.10">
    <property type="entry name" value="Translation factors"/>
    <property type="match status" value="1"/>
</dbReference>
<name>A0A0G1GWG1_9BACT</name>
<keyword evidence="5" id="KW-0687">Ribonucleoprotein</keyword>
<sequence length="197" mass="20908">MTQTFAEGKRVPLTVLTVGRHVVLGNKTQEKDGYTAQILGVDSRKKTANKPLANFLKKVGLDFTPKNIREVRTEETAEAKSEINLAEVLTVGSTVSVTSVSKGKGTAGVMKRYGFHGGPRTHGQSDRARAPGSIGRGTTPGRVLKGKKMPGHMGSENIYISNLTIHSFDAATGKLAVTGPLPGSRGTLVRLTVTKKA</sequence>
<gene>
    <name evidence="8" type="ORF">UW26_C0002G0031</name>
</gene>
<dbReference type="InterPro" id="IPR000597">
    <property type="entry name" value="Ribosomal_uL3"/>
</dbReference>
<protein>
    <recommendedName>
        <fullName evidence="6">50S ribosomal protein L3</fullName>
    </recommendedName>
</protein>
<dbReference type="InterPro" id="IPR009000">
    <property type="entry name" value="Transl_B-barrel_sf"/>
</dbReference>
<evidence type="ECO:0000256" key="5">
    <source>
        <dbReference type="ARBA" id="ARBA00023274"/>
    </source>
</evidence>
<evidence type="ECO:0000256" key="1">
    <source>
        <dbReference type="ARBA" id="ARBA00006540"/>
    </source>
</evidence>
<dbReference type="InterPro" id="IPR019927">
    <property type="entry name" value="Ribosomal_uL3_bac/org-type"/>
</dbReference>
<comment type="caution">
    <text evidence="8">The sequence shown here is derived from an EMBL/GenBank/DDBJ whole genome shotgun (WGS) entry which is preliminary data.</text>
</comment>
<dbReference type="Proteomes" id="UP000034097">
    <property type="component" value="Unassembled WGS sequence"/>
</dbReference>
<feature type="region of interest" description="Disordered" evidence="7">
    <location>
        <begin position="116"/>
        <end position="141"/>
    </location>
</feature>
<dbReference type="GO" id="GO:0022625">
    <property type="term" value="C:cytosolic large ribosomal subunit"/>
    <property type="evidence" value="ECO:0007669"/>
    <property type="project" value="TreeGrafter"/>
</dbReference>
<dbReference type="GO" id="GO:0019843">
    <property type="term" value="F:rRNA binding"/>
    <property type="evidence" value="ECO:0007669"/>
    <property type="project" value="UniProtKB-KW"/>
</dbReference>
<evidence type="ECO:0000256" key="4">
    <source>
        <dbReference type="ARBA" id="ARBA00022980"/>
    </source>
</evidence>
<dbReference type="Gene3D" id="3.30.160.810">
    <property type="match status" value="1"/>
</dbReference>
<dbReference type="FunFam" id="2.40.30.10:FF:000004">
    <property type="entry name" value="50S ribosomal protein L3"/>
    <property type="match status" value="1"/>
</dbReference>
<keyword evidence="2" id="KW-0699">rRNA-binding</keyword>
<evidence type="ECO:0000256" key="2">
    <source>
        <dbReference type="ARBA" id="ARBA00022730"/>
    </source>
</evidence>